<feature type="coiled-coil region" evidence="1">
    <location>
        <begin position="72"/>
        <end position="153"/>
    </location>
</feature>
<dbReference type="AlphaFoldDB" id="A0AAW1MQS4"/>
<feature type="compositionally biased region" description="Basic and acidic residues" evidence="2">
    <location>
        <begin position="55"/>
        <end position="72"/>
    </location>
</feature>
<accession>A0AAW1MQS4</accession>
<dbReference type="EMBL" id="JASPKY010000028">
    <property type="protein sequence ID" value="KAK9751428.1"/>
    <property type="molecule type" value="Genomic_DNA"/>
</dbReference>
<gene>
    <name evidence="3" type="ORF">QE152_g5020</name>
</gene>
<evidence type="ECO:0000256" key="1">
    <source>
        <dbReference type="SAM" id="Coils"/>
    </source>
</evidence>
<feature type="region of interest" description="Disordered" evidence="2">
    <location>
        <begin position="1"/>
        <end position="72"/>
    </location>
</feature>
<keyword evidence="1" id="KW-0175">Coiled coil</keyword>
<name>A0AAW1MQS4_POPJA</name>
<feature type="compositionally biased region" description="Polar residues" evidence="2">
    <location>
        <begin position="1"/>
        <end position="10"/>
    </location>
</feature>
<proteinExistence type="predicted"/>
<organism evidence="3 4">
    <name type="scientific">Popillia japonica</name>
    <name type="common">Japanese beetle</name>
    <dbReference type="NCBI Taxonomy" id="7064"/>
    <lineage>
        <taxon>Eukaryota</taxon>
        <taxon>Metazoa</taxon>
        <taxon>Ecdysozoa</taxon>
        <taxon>Arthropoda</taxon>
        <taxon>Hexapoda</taxon>
        <taxon>Insecta</taxon>
        <taxon>Pterygota</taxon>
        <taxon>Neoptera</taxon>
        <taxon>Endopterygota</taxon>
        <taxon>Coleoptera</taxon>
        <taxon>Polyphaga</taxon>
        <taxon>Scarabaeiformia</taxon>
        <taxon>Scarabaeidae</taxon>
        <taxon>Rutelinae</taxon>
        <taxon>Popillia</taxon>
    </lineage>
</organism>
<reference evidence="3 4" key="1">
    <citation type="journal article" date="2024" name="BMC Genomics">
        <title>De novo assembly and annotation of Popillia japonica's genome with initial clues to its potential as an invasive pest.</title>
        <authorList>
            <person name="Cucini C."/>
            <person name="Boschi S."/>
            <person name="Funari R."/>
            <person name="Cardaioli E."/>
            <person name="Iannotti N."/>
            <person name="Marturano G."/>
            <person name="Paoli F."/>
            <person name="Bruttini M."/>
            <person name="Carapelli A."/>
            <person name="Frati F."/>
            <person name="Nardi F."/>
        </authorList>
    </citation>
    <scope>NUCLEOTIDE SEQUENCE [LARGE SCALE GENOMIC DNA]</scope>
    <source>
        <strain evidence="3">DMR45628</strain>
    </source>
</reference>
<protein>
    <submittedName>
        <fullName evidence="3">Uncharacterized protein</fullName>
    </submittedName>
</protein>
<comment type="caution">
    <text evidence="3">The sequence shown here is derived from an EMBL/GenBank/DDBJ whole genome shotgun (WGS) entry which is preliminary data.</text>
</comment>
<evidence type="ECO:0000313" key="3">
    <source>
        <dbReference type="EMBL" id="KAK9751428.1"/>
    </source>
</evidence>
<dbReference type="PROSITE" id="PS50096">
    <property type="entry name" value="IQ"/>
    <property type="match status" value="1"/>
</dbReference>
<dbReference type="Proteomes" id="UP001458880">
    <property type="component" value="Unassembled WGS sequence"/>
</dbReference>
<evidence type="ECO:0000313" key="4">
    <source>
        <dbReference type="Proteomes" id="UP001458880"/>
    </source>
</evidence>
<keyword evidence="4" id="KW-1185">Reference proteome</keyword>
<sequence length="247" mass="29390">MSDAGTTKNLSKSRKLEARRESVGSIEEYLKRKRKETRVEQEQAELFAKSSKTLRSPDKPETHLKPEESTEMEELKQIMISMSNELKNEIKNSCDQLKKTNEEIKSLREEMKRREEEWRKERELWSCEKKNLLDRVKKMEDKLERQEKNDKKNNIIIKGLDTEQRDIKEVTQEFIKKELNVEPKIREAYAVGKRRLIVVKLEDFHTKLAMMKKKSKLGDKKVYIENDLTQREVSIQATIRAHGSRKR</sequence>
<evidence type="ECO:0000256" key="2">
    <source>
        <dbReference type="SAM" id="MobiDB-lite"/>
    </source>
</evidence>